<dbReference type="EMBL" id="QXFM01000107">
    <property type="protein sequence ID" value="RIV84147.1"/>
    <property type="molecule type" value="Genomic_DNA"/>
</dbReference>
<dbReference type="Gene3D" id="3.90.70.10">
    <property type="entry name" value="Cysteine proteinases"/>
    <property type="match status" value="1"/>
</dbReference>
<dbReference type="GO" id="GO:0005524">
    <property type="term" value="F:ATP binding"/>
    <property type="evidence" value="ECO:0007669"/>
    <property type="project" value="UniProtKB-KW"/>
</dbReference>
<dbReference type="SUPFAM" id="SSF90123">
    <property type="entry name" value="ABC transporter transmembrane region"/>
    <property type="match status" value="1"/>
</dbReference>
<evidence type="ECO:0000259" key="9">
    <source>
        <dbReference type="PROSITE" id="PS50893"/>
    </source>
</evidence>
<feature type="domain" description="ABC transmembrane type-1" evidence="10">
    <location>
        <begin position="174"/>
        <end position="452"/>
    </location>
</feature>
<keyword evidence="2 8" id="KW-0812">Transmembrane</keyword>
<dbReference type="InterPro" id="IPR039421">
    <property type="entry name" value="Type_1_exporter"/>
</dbReference>
<dbReference type="InterPro" id="IPR003439">
    <property type="entry name" value="ABC_transporter-like_ATP-bd"/>
</dbReference>
<dbReference type="GO" id="GO:0016887">
    <property type="term" value="F:ATP hydrolysis activity"/>
    <property type="evidence" value="ECO:0007669"/>
    <property type="project" value="InterPro"/>
</dbReference>
<dbReference type="PANTHER" id="PTHR43394">
    <property type="entry name" value="ATP-DEPENDENT PERMEASE MDL1, MITOCHONDRIAL"/>
    <property type="match status" value="1"/>
</dbReference>
<evidence type="ECO:0000256" key="7">
    <source>
        <dbReference type="ARBA" id="ARBA00023136"/>
    </source>
</evidence>
<dbReference type="OrthoDB" id="5288711at2"/>
<evidence type="ECO:0000256" key="1">
    <source>
        <dbReference type="ARBA" id="ARBA00004651"/>
    </source>
</evidence>
<dbReference type="InterPro" id="IPR027417">
    <property type="entry name" value="P-loop_NTPase"/>
</dbReference>
<evidence type="ECO:0000313" key="12">
    <source>
        <dbReference type="EMBL" id="RIV84147.1"/>
    </source>
</evidence>
<feature type="domain" description="Peptidase C39" evidence="11">
    <location>
        <begin position="19"/>
        <end position="138"/>
    </location>
</feature>
<dbReference type="GO" id="GO:0015421">
    <property type="term" value="F:ABC-type oligopeptide transporter activity"/>
    <property type="evidence" value="ECO:0007669"/>
    <property type="project" value="TreeGrafter"/>
</dbReference>
<dbReference type="SMART" id="SM00382">
    <property type="entry name" value="AAA"/>
    <property type="match status" value="1"/>
</dbReference>
<dbReference type="InterPro" id="IPR011527">
    <property type="entry name" value="ABC1_TM_dom"/>
</dbReference>
<feature type="transmembrane region" description="Helical" evidence="8">
    <location>
        <begin position="171"/>
        <end position="193"/>
    </location>
</feature>
<feature type="domain" description="ABC transporter" evidence="9">
    <location>
        <begin position="486"/>
        <end position="720"/>
    </location>
</feature>
<dbReference type="InterPro" id="IPR017871">
    <property type="entry name" value="ABC_transporter-like_CS"/>
</dbReference>
<evidence type="ECO:0000259" key="11">
    <source>
        <dbReference type="PROSITE" id="PS50990"/>
    </source>
</evidence>
<protein>
    <submittedName>
        <fullName evidence="12">Type I secretion system permease/ATPase</fullName>
    </submittedName>
</protein>
<keyword evidence="13" id="KW-1185">Reference proteome</keyword>
<dbReference type="CDD" id="cd18587">
    <property type="entry name" value="ABC_6TM_LapB_like"/>
    <property type="match status" value="1"/>
</dbReference>
<reference evidence="12 13" key="1">
    <citation type="submission" date="2018-08" db="EMBL/GenBank/DDBJ databases">
        <title>Erythrobacter zhengii sp.nov., a bacterium isolated from deep-sea sediment.</title>
        <authorList>
            <person name="Fang C."/>
            <person name="Wu Y.-H."/>
            <person name="Sun C."/>
            <person name="Wang H."/>
            <person name="Cheng H."/>
            <person name="Meng F.-X."/>
            <person name="Wang C.-S."/>
            <person name="Xu X.-W."/>
        </authorList>
    </citation>
    <scope>NUCLEOTIDE SEQUENCE [LARGE SCALE GENOMIC DNA]</scope>
    <source>
        <strain evidence="12 13">CCTCC AB 2015396</strain>
    </source>
</reference>
<accession>A0A3A1P4J6</accession>
<dbReference type="GO" id="GO:0008233">
    <property type="term" value="F:peptidase activity"/>
    <property type="evidence" value="ECO:0007669"/>
    <property type="project" value="InterPro"/>
</dbReference>
<dbReference type="InterPro" id="IPR005074">
    <property type="entry name" value="Peptidase_C39"/>
</dbReference>
<dbReference type="Proteomes" id="UP000265366">
    <property type="component" value="Unassembled WGS sequence"/>
</dbReference>
<dbReference type="Gene3D" id="1.20.1560.10">
    <property type="entry name" value="ABC transporter type 1, transmembrane domain"/>
    <property type="match status" value="1"/>
</dbReference>
<dbReference type="AlphaFoldDB" id="A0A3A1P4J6"/>
<evidence type="ECO:0000259" key="10">
    <source>
        <dbReference type="PROSITE" id="PS50929"/>
    </source>
</evidence>
<dbReference type="GO" id="GO:0005886">
    <property type="term" value="C:plasma membrane"/>
    <property type="evidence" value="ECO:0007669"/>
    <property type="project" value="UniProtKB-SubCell"/>
</dbReference>
<dbReference type="SUPFAM" id="SSF52540">
    <property type="entry name" value="P-loop containing nucleoside triphosphate hydrolases"/>
    <property type="match status" value="1"/>
</dbReference>
<dbReference type="PROSITE" id="PS50893">
    <property type="entry name" value="ABC_TRANSPORTER_2"/>
    <property type="match status" value="1"/>
</dbReference>
<evidence type="ECO:0000256" key="5">
    <source>
        <dbReference type="ARBA" id="ARBA00022840"/>
    </source>
</evidence>
<sequence length="733" mass="79608">MTAFQPIQIPAPPAKPTLQENERWLEALRFLARHHGLTLSEQSARLAGQWDDSHTFEDRVATMARRLGLRVTFSDPASLRLSSLHLPLLAEMRDGSLALVSAISAGEVVVAPADCPALPHRMLLEEFGSKALRYIQARPAGGLSDERVDLYVKPYDEGWLRRILTADLPRYGHVLLASFICNVLALAGIVFSMQVYDRVVPAESMPTLMVLFLGVVLAIALDFILRRMRMTIVDVLGKRADLRMSDLVFGHALRVKASARPQSTGSFIAQLRDLEQVREVLGSTTLAAVADIPFFILFAAVMFYLVGALALVPLGALVLLVVPGLLAQRRMREHATAAMREASLRNAMLVEAVQGLEDIKTLQAEERFQRQWRHYTEVAGEAQLRLRGLTNGLTVWTHNVQSGVYATIIFVGAPMVIAGDITTGVLVGASVLGSRMLAPMAHLTQVFSRLQQARIGARSLDAIMQLPVDHPEGESRIALPSASGELALRHTRFGYEPSRPILAIDDLTIAPGERIALLGRNGAGKSTLLQGLSGLLDPLEGQILLDGLNLAQIDPADSRREVGLLGANSRLFHGTIRENLTLGAPLASDEAIMRALAAVGADRFVSGLQSGLDYRLREGGGGLSAGQAQALLLARLLLREPTVLLLDEPSAAMDELTERHFVEQLGAWSRGRTLVIATHRTRLLDVVDRVIVLDKGRIASDQPRARFLATQARAAAIQAQTSSEARAQAGGTR</sequence>
<feature type="transmembrane region" description="Helical" evidence="8">
    <location>
        <begin position="205"/>
        <end position="225"/>
    </location>
</feature>
<proteinExistence type="predicted"/>
<dbReference type="PROSITE" id="PS50929">
    <property type="entry name" value="ABC_TM1F"/>
    <property type="match status" value="1"/>
</dbReference>
<dbReference type="Gene3D" id="3.40.50.300">
    <property type="entry name" value="P-loop containing nucleotide triphosphate hydrolases"/>
    <property type="match status" value="1"/>
</dbReference>
<evidence type="ECO:0000256" key="6">
    <source>
        <dbReference type="ARBA" id="ARBA00022989"/>
    </source>
</evidence>
<comment type="subcellular location">
    <subcellularLocation>
        <location evidence="1">Cell membrane</location>
        <topology evidence="1">Multi-pass membrane protein</topology>
    </subcellularLocation>
</comment>
<dbReference type="PROSITE" id="PS50990">
    <property type="entry name" value="PEPTIDASE_C39"/>
    <property type="match status" value="1"/>
</dbReference>
<gene>
    <name evidence="12" type="ORF">D2V17_12070</name>
</gene>
<organism evidence="12 13">
    <name type="scientific">Aurantiacibacter xanthus</name>
    <dbReference type="NCBI Taxonomy" id="1784712"/>
    <lineage>
        <taxon>Bacteria</taxon>
        <taxon>Pseudomonadati</taxon>
        <taxon>Pseudomonadota</taxon>
        <taxon>Alphaproteobacteria</taxon>
        <taxon>Sphingomonadales</taxon>
        <taxon>Erythrobacteraceae</taxon>
        <taxon>Aurantiacibacter</taxon>
    </lineage>
</organism>
<dbReference type="Pfam" id="PF00005">
    <property type="entry name" value="ABC_tran"/>
    <property type="match status" value="1"/>
</dbReference>
<dbReference type="GO" id="GO:0006508">
    <property type="term" value="P:proteolysis"/>
    <property type="evidence" value="ECO:0007669"/>
    <property type="project" value="InterPro"/>
</dbReference>
<feature type="transmembrane region" description="Helical" evidence="8">
    <location>
        <begin position="304"/>
        <end position="326"/>
    </location>
</feature>
<keyword evidence="6 8" id="KW-1133">Transmembrane helix</keyword>
<dbReference type="NCBIfam" id="TIGR03375">
    <property type="entry name" value="type_I_sec_LssB"/>
    <property type="match status" value="1"/>
</dbReference>
<dbReference type="Pfam" id="PF00664">
    <property type="entry name" value="ABC_membrane"/>
    <property type="match status" value="1"/>
</dbReference>
<keyword evidence="5" id="KW-0067">ATP-binding</keyword>
<name>A0A3A1P4J6_9SPHN</name>
<dbReference type="InterPro" id="IPR017750">
    <property type="entry name" value="ATPase_T1SS"/>
</dbReference>
<keyword evidence="3" id="KW-0547">Nucleotide-binding</keyword>
<feature type="transmembrane region" description="Helical" evidence="8">
    <location>
        <begin position="280"/>
        <end position="298"/>
    </location>
</feature>
<dbReference type="PANTHER" id="PTHR43394:SF1">
    <property type="entry name" value="ATP-BINDING CASSETTE SUB-FAMILY B MEMBER 10, MITOCHONDRIAL"/>
    <property type="match status" value="1"/>
</dbReference>
<evidence type="ECO:0000256" key="3">
    <source>
        <dbReference type="ARBA" id="ARBA00022741"/>
    </source>
</evidence>
<dbReference type="RefSeq" id="WP_119593136.1">
    <property type="nucleotide sequence ID" value="NZ_QXFM01000107.1"/>
</dbReference>
<keyword evidence="7 8" id="KW-0472">Membrane</keyword>
<dbReference type="PROSITE" id="PS00211">
    <property type="entry name" value="ABC_TRANSPORTER_1"/>
    <property type="match status" value="1"/>
</dbReference>
<comment type="caution">
    <text evidence="12">The sequence shown here is derived from an EMBL/GenBank/DDBJ whole genome shotgun (WGS) entry which is preliminary data.</text>
</comment>
<keyword evidence="4" id="KW-0378">Hydrolase</keyword>
<evidence type="ECO:0000256" key="8">
    <source>
        <dbReference type="SAM" id="Phobius"/>
    </source>
</evidence>
<dbReference type="InterPro" id="IPR036640">
    <property type="entry name" value="ABC1_TM_sf"/>
</dbReference>
<evidence type="ECO:0000313" key="13">
    <source>
        <dbReference type="Proteomes" id="UP000265366"/>
    </source>
</evidence>
<evidence type="ECO:0000256" key="2">
    <source>
        <dbReference type="ARBA" id="ARBA00022692"/>
    </source>
</evidence>
<evidence type="ECO:0000256" key="4">
    <source>
        <dbReference type="ARBA" id="ARBA00022801"/>
    </source>
</evidence>
<dbReference type="InterPro" id="IPR003593">
    <property type="entry name" value="AAA+_ATPase"/>
</dbReference>